<organism evidence="1 2">
    <name type="scientific">Hominisplanchenecus murintestinalis</name>
    <dbReference type="NCBI Taxonomy" id="2941517"/>
    <lineage>
        <taxon>Bacteria</taxon>
        <taxon>Bacillati</taxon>
        <taxon>Bacillota</taxon>
        <taxon>Clostridia</taxon>
        <taxon>Lachnospirales</taxon>
        <taxon>Lachnospiraceae</taxon>
        <taxon>Hominisplanchenecus</taxon>
    </lineage>
</organism>
<dbReference type="Proteomes" id="UP000307720">
    <property type="component" value="Unassembled WGS sequence"/>
</dbReference>
<comment type="caution">
    <text evidence="1">The sequence shown here is derived from an EMBL/GenBank/DDBJ whole genome shotgun (WGS) entry which is preliminary data.</text>
</comment>
<dbReference type="EMBL" id="SRZB01000002">
    <property type="protein sequence ID" value="TGY00515.1"/>
    <property type="molecule type" value="Genomic_DNA"/>
</dbReference>
<evidence type="ECO:0000313" key="2">
    <source>
        <dbReference type="Proteomes" id="UP000307720"/>
    </source>
</evidence>
<accession>A0AC61R3G2</accession>
<evidence type="ECO:0000313" key="1">
    <source>
        <dbReference type="EMBL" id="TGY00515.1"/>
    </source>
</evidence>
<protein>
    <submittedName>
        <fullName evidence="1">Diguanylate cyclase</fullName>
    </submittedName>
</protein>
<name>A0AC61R3G2_9FIRM</name>
<reference evidence="1" key="1">
    <citation type="submission" date="2019-04" db="EMBL/GenBank/DDBJ databases">
        <title>Microbes associate with the intestines of laboratory mice.</title>
        <authorList>
            <person name="Navarre W."/>
            <person name="Wong E."/>
            <person name="Huang K."/>
            <person name="Tropini C."/>
            <person name="Ng K."/>
            <person name="Yu B."/>
        </authorList>
    </citation>
    <scope>NUCLEOTIDE SEQUENCE</scope>
    <source>
        <strain evidence="1">NM72_1-8</strain>
    </source>
</reference>
<gene>
    <name evidence="1" type="ORF">E5357_02815</name>
</gene>
<sequence length="677" mass="77517">MRNKILIVDDSEINRSLLSDMLSGEYEILEAENGMEASAILQSHEHEISVMLLDIVMPVMDGFETLVAMNKNGWIKSIPVIMISAETVPAYVDRAYDLGVQDYISRPFDERTVRRRVINTIMLFAKQKELSHMVADQMMEKENGNQLMIEILSNIVEFRNGESGLHVLHIRTLTELFLKALLEKTDKYDISRKDIPLICNASALHDIGKIVIPEEVLNKPGRFTDEEFAIMRTHSMEGARLLEDIPMRKNEPLIQLGYQICRWHHERYDGKGYPDGLKGEEIPIVAQVVALADVYDALTSKRVYKDAYSHEKAVEMILNGECGIFNPILMECLKDISDTLEKELSVLSQGSSQTEILGTVEMMMEKGELEVSERTLRLLEHERTKYQFYAELSHEIQFEYTAMPEMLILSEWGARYLDMPETVLNPREEAFGQKVFDGSDFEELLRLLVNTTPEKPVVEKKYLLNINGHERWSRVIARSMWDDGETPEYMGAIGKIVDIHDNMEKMTNLERMAAHDSLTGLLNHKAAKEKISDILNQDEQQKYILLLFDLDKFKQANDQYGHLFGDEVLKYVAETIKKSTRASDIAARMGGDEFLLFMPYKEQAEPLVKRIFDLLCGQYKEFRVSVSMGIACAEECGGDYSVLFHMADEAMYEAKRSGRGRYCFYKAEMADTGGEAR</sequence>
<keyword evidence="2" id="KW-1185">Reference proteome</keyword>
<proteinExistence type="predicted"/>